<accession>A0A848F8R4</accession>
<evidence type="ECO:0000259" key="1">
    <source>
        <dbReference type="Pfam" id="PF13579"/>
    </source>
</evidence>
<dbReference type="RefSeq" id="WP_169160000.1">
    <property type="nucleotide sequence ID" value="NZ_JABBFW010000005.1"/>
</dbReference>
<dbReference type="Pfam" id="PF13692">
    <property type="entry name" value="Glyco_trans_1_4"/>
    <property type="match status" value="1"/>
</dbReference>
<dbReference type="PANTHER" id="PTHR12526">
    <property type="entry name" value="GLYCOSYLTRANSFERASE"/>
    <property type="match status" value="1"/>
</dbReference>
<protein>
    <submittedName>
        <fullName evidence="2">Glycosyltransferase family 4 protein</fullName>
    </submittedName>
</protein>
<feature type="domain" description="Glycosyltransferase subfamily 4-like N-terminal" evidence="1">
    <location>
        <begin position="18"/>
        <end position="146"/>
    </location>
</feature>
<dbReference type="Proteomes" id="UP000574067">
    <property type="component" value="Unassembled WGS sequence"/>
</dbReference>
<dbReference type="InterPro" id="IPR028098">
    <property type="entry name" value="Glyco_trans_4-like_N"/>
</dbReference>
<dbReference type="PANTHER" id="PTHR12526:SF638">
    <property type="entry name" value="SPORE COAT PROTEIN SA"/>
    <property type="match status" value="1"/>
</dbReference>
<organism evidence="2 3">
    <name type="scientific">Azohydromonas caseinilytica</name>
    <dbReference type="NCBI Taxonomy" id="2728836"/>
    <lineage>
        <taxon>Bacteria</taxon>
        <taxon>Pseudomonadati</taxon>
        <taxon>Pseudomonadota</taxon>
        <taxon>Betaproteobacteria</taxon>
        <taxon>Burkholderiales</taxon>
        <taxon>Sphaerotilaceae</taxon>
        <taxon>Azohydromonas</taxon>
    </lineage>
</organism>
<comment type="caution">
    <text evidence="2">The sequence shown here is derived from an EMBL/GenBank/DDBJ whole genome shotgun (WGS) entry which is preliminary data.</text>
</comment>
<dbReference type="EMBL" id="JABBFW010000005">
    <property type="protein sequence ID" value="NML15085.1"/>
    <property type="molecule type" value="Genomic_DNA"/>
</dbReference>
<gene>
    <name evidence="2" type="ORF">HHL10_08855</name>
</gene>
<dbReference type="SUPFAM" id="SSF53756">
    <property type="entry name" value="UDP-Glycosyltransferase/glycogen phosphorylase"/>
    <property type="match status" value="1"/>
</dbReference>
<proteinExistence type="predicted"/>
<dbReference type="Pfam" id="PF13579">
    <property type="entry name" value="Glyco_trans_4_4"/>
    <property type="match status" value="1"/>
</dbReference>
<dbReference type="Gene3D" id="3.40.50.2000">
    <property type="entry name" value="Glycogen Phosphorylase B"/>
    <property type="match status" value="2"/>
</dbReference>
<name>A0A848F8R4_9BURK</name>
<dbReference type="CDD" id="cd03808">
    <property type="entry name" value="GT4_CapM-like"/>
    <property type="match status" value="1"/>
</dbReference>
<dbReference type="AlphaFoldDB" id="A0A848F8R4"/>
<evidence type="ECO:0000313" key="3">
    <source>
        <dbReference type="Proteomes" id="UP000574067"/>
    </source>
</evidence>
<dbReference type="GO" id="GO:0016757">
    <property type="term" value="F:glycosyltransferase activity"/>
    <property type="evidence" value="ECO:0007669"/>
    <property type="project" value="UniProtKB-ARBA"/>
</dbReference>
<keyword evidence="2" id="KW-0808">Transferase</keyword>
<evidence type="ECO:0000313" key="2">
    <source>
        <dbReference type="EMBL" id="NML15085.1"/>
    </source>
</evidence>
<sequence length="382" mass="41903">MRVAVVSNTAWYLFNFRLNLMRALQADGHEVVAVAPADAYAERLRAAGIGFEPVPISGGGTNPLVELQSVRRLRGVLRRRGVELVLSYTPKGNLYSALAGLSCGVPFVPNVSGLGRAFIRRSPVTLVAQALYRLTFGRALRVFFQNNDDLNVFVHAGLARAEQCERLPGSGVDLRRFTPAPLPQRPADAPVFLLVARLMWDKGVGEYVEAARRVRQRHPQARFRLLGFVDVANPSAVPRAQVERWEAEGLVEYLGPTDDVRPFLAEADCVVLPSYREGVPRTLLEAAAMARPIVTTDAPGCRDTVIDGQSGLLCRPADAADLGDKLLRFIDLAPQARQAMGHAGRALMERSFSEQLVLDRYRQLVSDISAHRKTAQTAACSR</sequence>
<reference evidence="2 3" key="1">
    <citation type="submission" date="2020-04" db="EMBL/GenBank/DDBJ databases">
        <title>Azohydromonas sp. isolated from soil.</title>
        <authorList>
            <person name="Dahal R.H."/>
        </authorList>
    </citation>
    <scope>NUCLEOTIDE SEQUENCE [LARGE SCALE GENOMIC DNA]</scope>
    <source>
        <strain evidence="2 3">G-1-1-14</strain>
    </source>
</reference>
<keyword evidence="3" id="KW-1185">Reference proteome</keyword>